<evidence type="ECO:0000256" key="7">
    <source>
        <dbReference type="ARBA" id="ARBA00022670"/>
    </source>
</evidence>
<evidence type="ECO:0000313" key="15">
    <source>
        <dbReference type="EMBL" id="GLS26068.1"/>
    </source>
</evidence>
<evidence type="ECO:0000313" key="16">
    <source>
        <dbReference type="Proteomes" id="UP001156870"/>
    </source>
</evidence>
<dbReference type="PRINTS" id="PR00756">
    <property type="entry name" value="ALADIPTASE"/>
</dbReference>
<dbReference type="InterPro" id="IPR045357">
    <property type="entry name" value="Aminopeptidase_N-like_N"/>
</dbReference>
<evidence type="ECO:0000256" key="2">
    <source>
        <dbReference type="ARBA" id="ARBA00001947"/>
    </source>
</evidence>
<comment type="catalytic activity">
    <reaction evidence="1">
        <text>Release of an N-terminal amino acid, Xaa-|-Yaa- from a peptide, amide or arylamide. Xaa is preferably Ala, but may be most amino acids including Pro (slow action). When a terminal hydrophobic residue is followed by a prolyl residue, the two may be released as an intact Xaa-Pro dipeptide.</text>
        <dbReference type="EC" id="3.4.11.2"/>
    </reaction>
</comment>
<dbReference type="GO" id="GO:0005615">
    <property type="term" value="C:extracellular space"/>
    <property type="evidence" value="ECO:0007669"/>
    <property type="project" value="TreeGrafter"/>
</dbReference>
<dbReference type="EMBL" id="BSPD01000039">
    <property type="protein sequence ID" value="GLS26068.1"/>
    <property type="molecule type" value="Genomic_DNA"/>
</dbReference>
<gene>
    <name evidence="15" type="ORF">GCM10007877_17830</name>
</gene>
<dbReference type="FunFam" id="1.10.390.10:FF:000006">
    <property type="entry name" value="Puromycin-sensitive aminopeptidase"/>
    <property type="match status" value="1"/>
</dbReference>
<dbReference type="InterPro" id="IPR042097">
    <property type="entry name" value="Aminopeptidase_N-like_N_sf"/>
</dbReference>
<evidence type="ECO:0000259" key="12">
    <source>
        <dbReference type="Pfam" id="PF01433"/>
    </source>
</evidence>
<keyword evidence="9" id="KW-0378">Hydrolase</keyword>
<name>A0AA37T6V6_9GAMM</name>
<dbReference type="PANTHER" id="PTHR11533">
    <property type="entry name" value="PROTEASE M1 ZINC METALLOPROTEASE"/>
    <property type="match status" value="1"/>
</dbReference>
<keyword evidence="8" id="KW-0479">Metal-binding</keyword>
<dbReference type="AlphaFoldDB" id="A0AA37T6V6"/>
<dbReference type="Proteomes" id="UP001156870">
    <property type="component" value="Unassembled WGS sequence"/>
</dbReference>
<comment type="caution">
    <text evidence="15">The sequence shown here is derived from an EMBL/GenBank/DDBJ whole genome shotgun (WGS) entry which is preliminary data.</text>
</comment>
<dbReference type="InterPro" id="IPR001930">
    <property type="entry name" value="Peptidase_M1"/>
</dbReference>
<keyword evidence="11" id="KW-0482">Metalloprotease</keyword>
<dbReference type="Gene3D" id="2.60.40.1730">
    <property type="entry name" value="tricorn interacting facor f3 domain"/>
    <property type="match status" value="1"/>
</dbReference>
<dbReference type="PANTHER" id="PTHR11533:SF174">
    <property type="entry name" value="PUROMYCIN-SENSITIVE AMINOPEPTIDASE-RELATED"/>
    <property type="match status" value="1"/>
</dbReference>
<feature type="domain" description="Aminopeptidase N-like N-terminal" evidence="14">
    <location>
        <begin position="88"/>
        <end position="258"/>
    </location>
</feature>
<dbReference type="InterPro" id="IPR014782">
    <property type="entry name" value="Peptidase_M1_dom"/>
</dbReference>
<dbReference type="EC" id="3.4.11.2" evidence="4"/>
<evidence type="ECO:0000256" key="9">
    <source>
        <dbReference type="ARBA" id="ARBA00022801"/>
    </source>
</evidence>
<comment type="cofactor">
    <cofactor evidence="2">
        <name>Zn(2+)</name>
        <dbReference type="ChEBI" id="CHEBI:29105"/>
    </cofactor>
</comment>
<evidence type="ECO:0000256" key="1">
    <source>
        <dbReference type="ARBA" id="ARBA00000098"/>
    </source>
</evidence>
<keyword evidence="10" id="KW-0862">Zinc</keyword>
<dbReference type="InterPro" id="IPR012778">
    <property type="entry name" value="Pept_M1_aminopeptidase"/>
</dbReference>
<feature type="domain" description="Peptidase M1 membrane alanine aminopeptidase" evidence="12">
    <location>
        <begin position="298"/>
        <end position="510"/>
    </location>
</feature>
<evidence type="ECO:0000256" key="11">
    <source>
        <dbReference type="ARBA" id="ARBA00023049"/>
    </source>
</evidence>
<dbReference type="Pfam" id="PF01433">
    <property type="entry name" value="Peptidase_M1"/>
    <property type="match status" value="1"/>
</dbReference>
<dbReference type="InterPro" id="IPR050344">
    <property type="entry name" value="Peptidase_M1_aminopeptidases"/>
</dbReference>
<proteinExistence type="inferred from homology"/>
<comment type="similarity">
    <text evidence="3">Belongs to the peptidase M1 family.</text>
</comment>
<dbReference type="PROSITE" id="PS51257">
    <property type="entry name" value="PROKAR_LIPOPROTEIN"/>
    <property type="match status" value="1"/>
</dbReference>
<keyword evidence="7" id="KW-0645">Protease</keyword>
<evidence type="ECO:0000256" key="6">
    <source>
        <dbReference type="ARBA" id="ARBA00022438"/>
    </source>
</evidence>
<dbReference type="NCBIfam" id="TIGR02412">
    <property type="entry name" value="pepN_strep_liv"/>
    <property type="match status" value="1"/>
</dbReference>
<dbReference type="Gene3D" id="1.10.390.10">
    <property type="entry name" value="Neutral Protease Domain 2"/>
    <property type="match status" value="1"/>
</dbReference>
<dbReference type="InterPro" id="IPR027268">
    <property type="entry name" value="Peptidase_M4/M1_CTD_sf"/>
</dbReference>
<dbReference type="GO" id="GO:0070006">
    <property type="term" value="F:metalloaminopeptidase activity"/>
    <property type="evidence" value="ECO:0007669"/>
    <property type="project" value="TreeGrafter"/>
</dbReference>
<dbReference type="GO" id="GO:0005737">
    <property type="term" value="C:cytoplasm"/>
    <property type="evidence" value="ECO:0007669"/>
    <property type="project" value="TreeGrafter"/>
</dbReference>
<evidence type="ECO:0000256" key="4">
    <source>
        <dbReference type="ARBA" id="ARBA00012564"/>
    </source>
</evidence>
<reference evidence="15 16" key="1">
    <citation type="journal article" date="2014" name="Int. J. Syst. Evol. Microbiol.">
        <title>Complete genome sequence of Corynebacterium casei LMG S-19264T (=DSM 44701T), isolated from a smear-ripened cheese.</title>
        <authorList>
            <consortium name="US DOE Joint Genome Institute (JGI-PGF)"/>
            <person name="Walter F."/>
            <person name="Albersmeier A."/>
            <person name="Kalinowski J."/>
            <person name="Ruckert C."/>
        </authorList>
    </citation>
    <scope>NUCLEOTIDE SEQUENCE [LARGE SCALE GENOMIC DNA]</scope>
    <source>
        <strain evidence="15 16">NBRC 110095</strain>
    </source>
</reference>
<evidence type="ECO:0000256" key="5">
    <source>
        <dbReference type="ARBA" id="ARBA00015611"/>
    </source>
</evidence>
<dbReference type="SUPFAM" id="SSF55486">
    <property type="entry name" value="Metalloproteases ('zincins'), catalytic domain"/>
    <property type="match status" value="1"/>
</dbReference>
<keyword evidence="16" id="KW-1185">Reference proteome</keyword>
<dbReference type="GO" id="GO:0006508">
    <property type="term" value="P:proteolysis"/>
    <property type="evidence" value="ECO:0007669"/>
    <property type="project" value="UniProtKB-KW"/>
</dbReference>
<protein>
    <recommendedName>
        <fullName evidence="5">Aminopeptidase N</fullName>
        <ecNumber evidence="4">3.4.11.2</ecNumber>
    </recommendedName>
</protein>
<dbReference type="GO" id="GO:0016020">
    <property type="term" value="C:membrane"/>
    <property type="evidence" value="ECO:0007669"/>
    <property type="project" value="TreeGrafter"/>
</dbReference>
<dbReference type="GO" id="GO:0008270">
    <property type="term" value="F:zinc ion binding"/>
    <property type="evidence" value="ECO:0007669"/>
    <property type="project" value="InterPro"/>
</dbReference>
<dbReference type="Pfam" id="PF17900">
    <property type="entry name" value="Peptidase_M1_N"/>
    <property type="match status" value="1"/>
</dbReference>
<dbReference type="GO" id="GO:0016285">
    <property type="term" value="F:alanyl aminopeptidase activity"/>
    <property type="evidence" value="ECO:0007669"/>
    <property type="project" value="UniProtKB-EC"/>
</dbReference>
<sequence>MLGSGNRYLGLFMNYFRIISRTVSTFLLACVLTACVDSTQAPEEKGIVPKGIVPKGVVPEITHYQTRKNDVLLEREYARVRAARLSDVHYDLSIRLPAENVPFSGTAAIHFSLKEATAPLTFDFVEGEVSKVVVNGAPVNVDYNGVFITVLPESLREGKNTVEVEYTHAYRRDGRGLHWFQDPVDQETYLFTQFEAWDFNKVFPGFDQPDLKATYQLDVEAPSHWQVISATRETSIEEVGDGRKRWSFAKTTPFSTYVLSLHAGPYKMWEEEETFRVPLRLFARQSYAEFVDVEEWFKVTRQGFDFFEGYFEYDYPFGKYDQILVPEFVFGAMENVGAVTFTERLQPRREKNTKDRQTMAVVVMHEMAHHWFGDLVTMRWWDDIWLNESFADLMGNFATANATEYTGAMVTFSTNRKSWGYNEDQWITTHPIVQDIPNTEVVMASIDGITYAKGASSLIQLMHLLGPDTFRQGLVNYFDTYAWKNTELTDFIGSLSQAANRDLSQWTDQWLKTSGVNALQAKVMCEQGKITRFDLTQRPANVSGAIREHGLDVLLVSDAGERSTVDVTVREKSNVLKALNGKACPAFVLPNVSDHTFVQILLGQKDVAYLQKHFGDFDSAVERGMIWRSLIESVRAGELSAIDYLDLALNYLPKEQNSSLLQGQLSNTNRAYGYLVVGGVNNSEINAQAKSYQGKLEAMAWHGYQNSTGAVKRQWFGMWLSMLHSPKSIAEAEALLAGKDLTLDDRWTVVKALMREQQESAQQWVETLSKEDNSSNAKLNKILASIVVPDNSVKAQWISEAQNPKTEYAYTQMRSITRALFPLEQHEEHLAFTDTIVNAIPELAETLTPVMLSTYASNLIPRQCSLKAQQKMLELAALENMPGTAVKTLKKLSQSEEECVAVQKRLEQDG</sequence>
<evidence type="ECO:0000259" key="13">
    <source>
        <dbReference type="Pfam" id="PF11838"/>
    </source>
</evidence>
<dbReference type="InterPro" id="IPR024571">
    <property type="entry name" value="ERAP1-like_C_dom"/>
</dbReference>
<feature type="domain" description="ERAP1-like C-terminal" evidence="13">
    <location>
        <begin position="587"/>
        <end position="885"/>
    </location>
</feature>
<evidence type="ECO:0000259" key="14">
    <source>
        <dbReference type="Pfam" id="PF17900"/>
    </source>
</evidence>
<dbReference type="CDD" id="cd09602">
    <property type="entry name" value="M1_APN"/>
    <property type="match status" value="1"/>
</dbReference>
<dbReference type="SUPFAM" id="SSF63737">
    <property type="entry name" value="Leukotriene A4 hydrolase N-terminal domain"/>
    <property type="match status" value="1"/>
</dbReference>
<dbReference type="Pfam" id="PF11838">
    <property type="entry name" value="ERAP1_C"/>
    <property type="match status" value="1"/>
</dbReference>
<evidence type="ECO:0000256" key="10">
    <source>
        <dbReference type="ARBA" id="ARBA00022833"/>
    </source>
</evidence>
<dbReference type="GO" id="GO:0043171">
    <property type="term" value="P:peptide catabolic process"/>
    <property type="evidence" value="ECO:0007669"/>
    <property type="project" value="TreeGrafter"/>
</dbReference>
<evidence type="ECO:0000256" key="3">
    <source>
        <dbReference type="ARBA" id="ARBA00010136"/>
    </source>
</evidence>
<keyword evidence="6 15" id="KW-0031">Aminopeptidase</keyword>
<accession>A0AA37T6V6</accession>
<evidence type="ECO:0000256" key="8">
    <source>
        <dbReference type="ARBA" id="ARBA00022723"/>
    </source>
</evidence>
<dbReference type="GO" id="GO:0042277">
    <property type="term" value="F:peptide binding"/>
    <property type="evidence" value="ECO:0007669"/>
    <property type="project" value="TreeGrafter"/>
</dbReference>
<organism evidence="15 16">
    <name type="scientific">Marinibactrum halimedae</name>
    <dbReference type="NCBI Taxonomy" id="1444977"/>
    <lineage>
        <taxon>Bacteria</taxon>
        <taxon>Pseudomonadati</taxon>
        <taxon>Pseudomonadota</taxon>
        <taxon>Gammaproteobacteria</taxon>
        <taxon>Cellvibrionales</taxon>
        <taxon>Cellvibrionaceae</taxon>
        <taxon>Marinibactrum</taxon>
    </lineage>
</organism>